<dbReference type="EMBL" id="CP037939">
    <property type="protein sequence ID" value="QBR48332.1"/>
    <property type="molecule type" value="Genomic_DNA"/>
</dbReference>
<dbReference type="RefSeq" id="WP_013103373.1">
    <property type="nucleotide sequence ID" value="NZ_CP037939.1"/>
</dbReference>
<feature type="transmembrane region" description="Helical" evidence="1">
    <location>
        <begin position="39"/>
        <end position="62"/>
    </location>
</feature>
<sequence length="97" mass="11456">MIKTILLFVQYTIVVALLLLLVLMGLSDQQRFHMLSYQFMLGMLNIFLTLEFCLLLIVAYLSDKVPTVWAQYLARKSWQYVFLWTGIVGVFLFKRKK</sequence>
<evidence type="ECO:0000313" key="2">
    <source>
        <dbReference type="EMBL" id="QBR48332.1"/>
    </source>
</evidence>
<evidence type="ECO:0000313" key="3">
    <source>
        <dbReference type="Proteomes" id="UP000295756"/>
    </source>
</evidence>
<gene>
    <name evidence="2" type="ORF">EW139_09490</name>
</gene>
<keyword evidence="3" id="KW-1185">Reference proteome</keyword>
<keyword evidence="1" id="KW-0812">Transmembrane</keyword>
<feature type="transmembrane region" description="Helical" evidence="1">
    <location>
        <begin position="77"/>
        <end position="93"/>
    </location>
</feature>
<reference evidence="2 3" key="1">
    <citation type="submission" date="2019-03" db="EMBL/GenBank/DDBJ databases">
        <title>Complete Genome Sequence of Leuconostoc kimchii strain NKJ218 Isolated from Homemade Kimchi.</title>
        <authorList>
            <person name="Jung J.Y."/>
            <person name="Jin H.M."/>
            <person name="Jung J.-W."/>
            <person name="Lee S.-Y."/>
            <person name="Ryu B.-G."/>
            <person name="Han S.-S."/>
            <person name="Kang H.K."/>
            <person name="Choi H.W."/>
            <person name="Chung E.J."/>
            <person name="Choi K.-M."/>
        </authorList>
    </citation>
    <scope>NUCLEOTIDE SEQUENCE [LARGE SCALE GENOMIC DNA]</scope>
    <source>
        <strain evidence="2 3">NKJ218</strain>
    </source>
</reference>
<proteinExistence type="predicted"/>
<feature type="transmembrane region" description="Helical" evidence="1">
    <location>
        <begin position="6"/>
        <end position="27"/>
    </location>
</feature>
<protein>
    <submittedName>
        <fullName evidence="2">Uncharacterized protein</fullName>
    </submittedName>
</protein>
<keyword evidence="1" id="KW-1133">Transmembrane helix</keyword>
<keyword evidence="1" id="KW-0472">Membrane</keyword>
<organism evidence="2 3">
    <name type="scientific">Leuconostoc kimchii</name>
    <dbReference type="NCBI Taxonomy" id="136609"/>
    <lineage>
        <taxon>Bacteria</taxon>
        <taxon>Bacillati</taxon>
        <taxon>Bacillota</taxon>
        <taxon>Bacilli</taxon>
        <taxon>Lactobacillales</taxon>
        <taxon>Lactobacillaceae</taxon>
        <taxon>Leuconostoc</taxon>
    </lineage>
</organism>
<name>A0ABX5SLS7_9LACO</name>
<evidence type="ECO:0000256" key="1">
    <source>
        <dbReference type="SAM" id="Phobius"/>
    </source>
</evidence>
<accession>A0ABX5SLS7</accession>
<dbReference type="Proteomes" id="UP000295756">
    <property type="component" value="Chromosome"/>
</dbReference>